<dbReference type="NCBIfam" id="TIGR01804">
    <property type="entry name" value="BADH"/>
    <property type="match status" value="1"/>
</dbReference>
<feature type="binding site" evidence="10">
    <location>
        <position position="26"/>
    </location>
    <ligand>
        <name>K(+)</name>
        <dbReference type="ChEBI" id="CHEBI:29103"/>
        <label>1</label>
    </ligand>
</feature>
<comment type="subunit">
    <text evidence="9 10">Dimer of dimers.</text>
</comment>
<evidence type="ECO:0000256" key="5">
    <source>
        <dbReference type="ARBA" id="ARBA00023027"/>
    </source>
</evidence>
<comment type="cofactor">
    <cofactor evidence="10">
        <name>K(+)</name>
        <dbReference type="ChEBI" id="CHEBI:29103"/>
    </cofactor>
    <text evidence="10">Binds 2 potassium ions per subunit.</text>
</comment>
<comment type="catalytic activity">
    <reaction evidence="8">
        <text>betaine aldehyde + NAD(+) + H2O = glycine betaine + NADH + 2 H(+)</text>
        <dbReference type="Rhea" id="RHEA:15305"/>
        <dbReference type="ChEBI" id="CHEBI:15377"/>
        <dbReference type="ChEBI" id="CHEBI:15378"/>
        <dbReference type="ChEBI" id="CHEBI:15710"/>
        <dbReference type="ChEBI" id="CHEBI:17750"/>
        <dbReference type="ChEBI" id="CHEBI:57540"/>
        <dbReference type="ChEBI" id="CHEBI:57945"/>
        <dbReference type="EC" id="1.2.1.8"/>
    </reaction>
    <physiologicalReaction direction="left-to-right" evidence="8">
        <dbReference type="Rhea" id="RHEA:15306"/>
    </physiologicalReaction>
</comment>
<evidence type="ECO:0000256" key="6">
    <source>
        <dbReference type="ARBA" id="ARBA00023097"/>
    </source>
</evidence>
<keyword evidence="5 10" id="KW-0520">NAD</keyword>
<evidence type="ECO:0000256" key="8">
    <source>
        <dbReference type="ARBA" id="ARBA00052192"/>
    </source>
</evidence>
<name>A0A3D9HLS2_9PROT</name>
<dbReference type="EMBL" id="QRDW01000005">
    <property type="protein sequence ID" value="RED49846.1"/>
    <property type="molecule type" value="Genomic_DNA"/>
</dbReference>
<dbReference type="InterPro" id="IPR016163">
    <property type="entry name" value="Ald_DH_C"/>
</dbReference>
<feature type="binding site" evidence="10">
    <location>
        <position position="251"/>
    </location>
    <ligand>
        <name>NAD(+)</name>
        <dbReference type="ChEBI" id="CHEBI:57540"/>
    </ligand>
</feature>
<keyword evidence="10" id="KW-0521">NADP</keyword>
<dbReference type="FunFam" id="3.40.605.10:FF:000007">
    <property type="entry name" value="NAD/NADP-dependent betaine aldehyde dehydrogenase"/>
    <property type="match status" value="1"/>
</dbReference>
<feature type="binding site" evidence="10">
    <location>
        <position position="457"/>
    </location>
    <ligand>
        <name>K(+)</name>
        <dbReference type="ChEBI" id="CHEBI:29103"/>
        <label>2</label>
    </ligand>
</feature>
<feature type="domain" description="Aldehyde dehydrogenase" evidence="13">
    <location>
        <begin position="15"/>
        <end position="476"/>
    </location>
</feature>
<evidence type="ECO:0000313" key="15">
    <source>
        <dbReference type="Proteomes" id="UP000256845"/>
    </source>
</evidence>
<feature type="binding site" evidence="10">
    <location>
        <begin position="149"/>
        <end position="151"/>
    </location>
    <ligand>
        <name>NAD(+)</name>
        <dbReference type="ChEBI" id="CHEBI:57540"/>
    </ligand>
</feature>
<dbReference type="GO" id="GO:0019285">
    <property type="term" value="P:glycine betaine biosynthetic process from choline"/>
    <property type="evidence" value="ECO:0007669"/>
    <property type="project" value="UniProtKB-UniRule"/>
</dbReference>
<dbReference type="HAMAP" id="MF_00804">
    <property type="entry name" value="BADH"/>
    <property type="match status" value="1"/>
</dbReference>
<evidence type="ECO:0000256" key="9">
    <source>
        <dbReference type="ARBA" id="ARBA00065931"/>
    </source>
</evidence>
<reference evidence="14 15" key="1">
    <citation type="submission" date="2018-07" db="EMBL/GenBank/DDBJ databases">
        <title>Genomic Encyclopedia of Type Strains, Phase III (KMG-III): the genomes of soil and plant-associated and newly described type strains.</title>
        <authorList>
            <person name="Whitman W."/>
        </authorList>
    </citation>
    <scope>NUCLEOTIDE SEQUENCE [LARGE SCALE GENOMIC DNA]</scope>
    <source>
        <strain evidence="14 15">CECT 8488</strain>
    </source>
</reference>
<comment type="similarity">
    <text evidence="1 10 12">Belongs to the aldehyde dehydrogenase family.</text>
</comment>
<keyword evidence="2 10" id="KW-0479">Metal-binding</keyword>
<feature type="active site" description="Charge relay system" evidence="10">
    <location>
        <position position="461"/>
    </location>
</feature>
<evidence type="ECO:0000256" key="11">
    <source>
        <dbReference type="PROSITE-ProRule" id="PRU10007"/>
    </source>
</evidence>
<organism evidence="14 15">
    <name type="scientific">Aestuariispira insulae</name>
    <dbReference type="NCBI Taxonomy" id="1461337"/>
    <lineage>
        <taxon>Bacteria</taxon>
        <taxon>Pseudomonadati</taxon>
        <taxon>Pseudomonadota</taxon>
        <taxon>Alphaproteobacteria</taxon>
        <taxon>Rhodospirillales</taxon>
        <taxon>Kiloniellaceae</taxon>
        <taxon>Aestuariispira</taxon>
    </lineage>
</organism>
<comment type="pathway">
    <text evidence="10">Amine and polyamine biosynthesis; betaine biosynthesis via choline pathway; betaine from betaine aldehyde: step 1/1.</text>
</comment>
<feature type="active site" evidence="11">
    <location>
        <position position="249"/>
    </location>
</feature>
<evidence type="ECO:0000256" key="3">
    <source>
        <dbReference type="ARBA" id="ARBA00022958"/>
    </source>
</evidence>
<dbReference type="GO" id="GO:0008802">
    <property type="term" value="F:betaine-aldehyde dehydrogenase (NAD+) activity"/>
    <property type="evidence" value="ECO:0007669"/>
    <property type="project" value="UniProtKB-UniRule"/>
</dbReference>
<feature type="active site" description="Proton acceptor" evidence="10">
    <location>
        <position position="249"/>
    </location>
</feature>
<evidence type="ECO:0000256" key="4">
    <source>
        <dbReference type="ARBA" id="ARBA00023002"/>
    </source>
</evidence>
<comment type="function">
    <text evidence="10">Involved in the biosynthesis of the osmoprotectant glycine betaine. Catalyzes the irreversible oxidation of betaine aldehyde to the corresponding acid.</text>
</comment>
<feature type="binding site" evidence="10">
    <location>
        <begin position="175"/>
        <end position="178"/>
    </location>
    <ligand>
        <name>NAD(+)</name>
        <dbReference type="ChEBI" id="CHEBI:57540"/>
    </ligand>
</feature>
<dbReference type="Gene3D" id="3.40.309.10">
    <property type="entry name" value="Aldehyde Dehydrogenase, Chain A, domain 2"/>
    <property type="match status" value="1"/>
</dbReference>
<feature type="modified residue" description="Cysteine sulfenic acid (-SOH)" evidence="10">
    <location>
        <position position="283"/>
    </location>
</feature>
<feature type="binding site" evidence="10">
    <location>
        <position position="93"/>
    </location>
    <ligand>
        <name>K(+)</name>
        <dbReference type="ChEBI" id="CHEBI:29103"/>
        <label>1</label>
    </ligand>
</feature>
<dbReference type="GO" id="GO:0046872">
    <property type="term" value="F:metal ion binding"/>
    <property type="evidence" value="ECO:0007669"/>
    <property type="project" value="UniProtKB-KW"/>
</dbReference>
<sequence length="487" mass="52173">MTTLPVQKLYIGGEYVDATSGETFQTVNPATGEVICEIQIASEADVDRAVESARAGQKIWAAMTGAERGRILNKAVALLREHNDELAKLEVLDTGKPIQEADCVDVVSGADCIEYFAGVAASIHGDHYDLGSAFAYTRREPLGVCAGIGAWNYPIQIACWKSGPALACGNAMVYKPSEMTPLTALKLAEIYTEAGVPAGVFNVVNGFGPVGAAMTMHKDIEKVSLTGSVPTGKKIIQGAAETLKHVTLELGGKSPLIIFADSNLDNAVSAALMANFYTQGEICSNGTRVFVEESIKDAFLDKLVSRTKAMKIGDPMDPETHVGSLISADHMDKVLGYIEAGKAEGATLVTGGGRYLENDCDKGSFVEPTIFTDCREGMKIVEEEIFGPVMSVLTFTSEEEVIKRANDTEMGLAAGVFTKDIQRGHRVVAQLQAGTCWINNYNITPIEMPFGGYKQSGIGRENSLAAIEHYTQIKSVYVELGDVEAPY</sequence>
<keyword evidence="4 10" id="KW-0560">Oxidoreductase</keyword>
<dbReference type="PROSITE" id="PS00070">
    <property type="entry name" value="ALDEHYDE_DEHYDR_CYS"/>
    <property type="match status" value="1"/>
</dbReference>
<dbReference type="Gene3D" id="3.40.605.10">
    <property type="entry name" value="Aldehyde Dehydrogenase, Chain A, domain 1"/>
    <property type="match status" value="1"/>
</dbReference>
<feature type="binding site" evidence="10">
    <location>
        <position position="243"/>
    </location>
    <ligand>
        <name>K(+)</name>
        <dbReference type="ChEBI" id="CHEBI:29103"/>
        <label>2</label>
    </ligand>
</feature>
<comment type="catalytic activity">
    <reaction evidence="7">
        <text>betaine aldehyde + NADP(+) + H2O = glycine betaine + NADPH + 2 H(+)</text>
        <dbReference type="Rhea" id="RHEA:30067"/>
        <dbReference type="ChEBI" id="CHEBI:15377"/>
        <dbReference type="ChEBI" id="CHEBI:15378"/>
        <dbReference type="ChEBI" id="CHEBI:15710"/>
        <dbReference type="ChEBI" id="CHEBI:17750"/>
        <dbReference type="ChEBI" id="CHEBI:57783"/>
        <dbReference type="ChEBI" id="CHEBI:58349"/>
    </reaction>
    <physiologicalReaction direction="left-to-right" evidence="7">
        <dbReference type="Rhea" id="RHEA:30068"/>
    </physiologicalReaction>
</comment>
<dbReference type="InterPro" id="IPR016160">
    <property type="entry name" value="Ald_DH_CS_CYS"/>
</dbReference>
<evidence type="ECO:0000259" key="13">
    <source>
        <dbReference type="Pfam" id="PF00171"/>
    </source>
</evidence>
<dbReference type="PANTHER" id="PTHR11699">
    <property type="entry name" value="ALDEHYDE DEHYDROGENASE-RELATED"/>
    <property type="match status" value="1"/>
</dbReference>
<dbReference type="Pfam" id="PF00171">
    <property type="entry name" value="Aldedh"/>
    <property type="match status" value="1"/>
</dbReference>
<evidence type="ECO:0000256" key="12">
    <source>
        <dbReference type="RuleBase" id="RU003345"/>
    </source>
</evidence>
<dbReference type="InterPro" id="IPR011264">
    <property type="entry name" value="BADH"/>
</dbReference>
<dbReference type="EC" id="1.2.1.8" evidence="10"/>
<dbReference type="UniPathway" id="UPA00529">
    <property type="reaction ID" value="UER00386"/>
</dbReference>
<evidence type="ECO:0000313" key="14">
    <source>
        <dbReference type="EMBL" id="RED49846.1"/>
    </source>
</evidence>
<dbReference type="PROSITE" id="PS00687">
    <property type="entry name" value="ALDEHYDE_DEHYDR_GLU"/>
    <property type="match status" value="1"/>
</dbReference>
<feature type="active site" description="Nucleophile" evidence="10">
    <location>
        <position position="283"/>
    </location>
</feature>
<keyword evidence="15" id="KW-1185">Reference proteome</keyword>
<dbReference type="RefSeq" id="WP_245957077.1">
    <property type="nucleotide sequence ID" value="NZ_QRDW01000005.1"/>
</dbReference>
<evidence type="ECO:0000256" key="1">
    <source>
        <dbReference type="ARBA" id="ARBA00009986"/>
    </source>
</evidence>
<comment type="caution">
    <text evidence="14">The sequence shown here is derived from an EMBL/GenBank/DDBJ whole genome shotgun (WGS) entry which is preliminary data.</text>
</comment>
<dbReference type="AlphaFoldDB" id="A0A3D9HLS2"/>
<dbReference type="InterPro" id="IPR029510">
    <property type="entry name" value="Ald_DH_CS_GLU"/>
</dbReference>
<dbReference type="InterPro" id="IPR016162">
    <property type="entry name" value="Ald_DH_N"/>
</dbReference>
<evidence type="ECO:0000256" key="10">
    <source>
        <dbReference type="HAMAP-Rule" id="MF_00804"/>
    </source>
</evidence>
<keyword evidence="6 10" id="KW-0558">Oxidation</keyword>
<dbReference type="FunFam" id="3.40.309.10:FF:000014">
    <property type="entry name" value="NAD/NADP-dependent betaine aldehyde dehydrogenase"/>
    <property type="match status" value="1"/>
</dbReference>
<dbReference type="InterPro" id="IPR015590">
    <property type="entry name" value="Aldehyde_DH_dom"/>
</dbReference>
<proteinExistence type="inferred from homology"/>
<dbReference type="CDD" id="cd07090">
    <property type="entry name" value="ALDH_F9_TMBADH"/>
    <property type="match status" value="1"/>
</dbReference>
<feature type="binding site" description="covalent" evidence="10">
    <location>
        <position position="283"/>
    </location>
    <ligand>
        <name>NAD(+)</name>
        <dbReference type="ChEBI" id="CHEBI:57540"/>
    </ligand>
</feature>
<accession>A0A3D9HLS2</accession>
<dbReference type="SUPFAM" id="SSF53720">
    <property type="entry name" value="ALDH-like"/>
    <property type="match status" value="1"/>
</dbReference>
<feature type="binding site" evidence="10">
    <location>
        <position position="27"/>
    </location>
    <ligand>
        <name>K(+)</name>
        <dbReference type="ChEBI" id="CHEBI:29103"/>
        <label>1</label>
    </ligand>
</feature>
<feature type="active site" description="Charge relay system" evidence="10">
    <location>
        <position position="161"/>
    </location>
</feature>
<evidence type="ECO:0000256" key="7">
    <source>
        <dbReference type="ARBA" id="ARBA00051919"/>
    </source>
</evidence>
<feature type="binding site" evidence="10">
    <location>
        <position position="454"/>
    </location>
    <ligand>
        <name>K(+)</name>
        <dbReference type="ChEBI" id="CHEBI:29103"/>
        <label>2</label>
    </ligand>
</feature>
<protein>
    <recommendedName>
        <fullName evidence="10">Betaine aldehyde dehydrogenase</fullName>
        <shortName evidence="10">BADH</shortName>
        <ecNumber evidence="10">1.2.1.8</ecNumber>
    </recommendedName>
</protein>
<evidence type="ECO:0000256" key="2">
    <source>
        <dbReference type="ARBA" id="ARBA00022723"/>
    </source>
</evidence>
<gene>
    <name evidence="10" type="primary">betB</name>
    <name evidence="14" type="ORF">DFP90_105218</name>
</gene>
<dbReference type="Proteomes" id="UP000256845">
    <property type="component" value="Unassembled WGS sequence"/>
</dbReference>
<feature type="binding site" evidence="10">
    <location>
        <position position="384"/>
    </location>
    <ligand>
        <name>NAD(+)</name>
        <dbReference type="ChEBI" id="CHEBI:57540"/>
    </ligand>
</feature>
<dbReference type="FunFam" id="3.40.605.10:FF:000026">
    <property type="entry name" value="Aldehyde dehydrogenase, putative"/>
    <property type="match status" value="1"/>
</dbReference>
<comment type="caution">
    <text evidence="10">Lacks conserved residue(s) required for the propagation of feature annotation.</text>
</comment>
<dbReference type="InterPro" id="IPR016161">
    <property type="entry name" value="Ald_DH/histidinol_DH"/>
</dbReference>
<keyword evidence="3 10" id="KW-0630">Potassium</keyword>
<dbReference type="NCBIfam" id="NF009725">
    <property type="entry name" value="PRK13252.1"/>
    <property type="match status" value="1"/>
</dbReference>